<dbReference type="Proteomes" id="UP000562464">
    <property type="component" value="Unassembled WGS sequence"/>
</dbReference>
<dbReference type="AlphaFoldDB" id="A0A841C3D7"/>
<dbReference type="NCBIfam" id="TIGR00738">
    <property type="entry name" value="rrf2_super"/>
    <property type="match status" value="1"/>
</dbReference>
<proteinExistence type="predicted"/>
<dbReference type="PANTHER" id="PTHR33221">
    <property type="entry name" value="WINGED HELIX-TURN-HELIX TRANSCRIPTIONAL REGULATOR, RRF2 FAMILY"/>
    <property type="match status" value="1"/>
</dbReference>
<dbReference type="GO" id="GO:0005829">
    <property type="term" value="C:cytosol"/>
    <property type="evidence" value="ECO:0007669"/>
    <property type="project" value="TreeGrafter"/>
</dbReference>
<gene>
    <name evidence="1" type="ORF">HNQ37_000213</name>
</gene>
<dbReference type="PROSITE" id="PS51197">
    <property type="entry name" value="HTH_RRF2_2"/>
    <property type="match status" value="1"/>
</dbReference>
<comment type="caution">
    <text evidence="1">The sequence shown here is derived from an EMBL/GenBank/DDBJ whole genome shotgun (WGS) entry which is preliminary data.</text>
</comment>
<evidence type="ECO:0000313" key="2">
    <source>
        <dbReference type="Proteomes" id="UP000562464"/>
    </source>
</evidence>
<reference evidence="1 2" key="1">
    <citation type="submission" date="2020-08" db="EMBL/GenBank/DDBJ databases">
        <title>Genomic Encyclopedia of Type Strains, Phase IV (KMG-IV): sequencing the most valuable type-strain genomes for metagenomic binning, comparative biology and taxonomic classification.</title>
        <authorList>
            <person name="Goeker M."/>
        </authorList>
    </citation>
    <scope>NUCLEOTIDE SEQUENCE [LARGE SCALE GENOMIC DNA]</scope>
    <source>
        <strain evidence="1 2">DSM 14925</strain>
    </source>
</reference>
<keyword evidence="2" id="KW-1185">Reference proteome</keyword>
<protein>
    <submittedName>
        <fullName evidence="1">Rrf2 family protein</fullName>
    </submittedName>
</protein>
<dbReference type="GO" id="GO:0003700">
    <property type="term" value="F:DNA-binding transcription factor activity"/>
    <property type="evidence" value="ECO:0007669"/>
    <property type="project" value="TreeGrafter"/>
</dbReference>
<name>A0A841C3D7_9LACT</name>
<dbReference type="PROSITE" id="PS01332">
    <property type="entry name" value="HTH_RRF2_1"/>
    <property type="match status" value="1"/>
</dbReference>
<dbReference type="Gene3D" id="1.10.10.10">
    <property type="entry name" value="Winged helix-like DNA-binding domain superfamily/Winged helix DNA-binding domain"/>
    <property type="match status" value="1"/>
</dbReference>
<evidence type="ECO:0000313" key="1">
    <source>
        <dbReference type="EMBL" id="MBB5887343.1"/>
    </source>
</evidence>
<dbReference type="InterPro" id="IPR036390">
    <property type="entry name" value="WH_DNA-bd_sf"/>
</dbReference>
<dbReference type="EMBL" id="JACHHV010000002">
    <property type="protein sequence ID" value="MBB5887343.1"/>
    <property type="molecule type" value="Genomic_DNA"/>
</dbReference>
<dbReference type="InterPro" id="IPR036388">
    <property type="entry name" value="WH-like_DNA-bd_sf"/>
</dbReference>
<dbReference type="SUPFAM" id="SSF46785">
    <property type="entry name" value="Winged helix' DNA-binding domain"/>
    <property type="match status" value="1"/>
</dbReference>
<dbReference type="InterPro" id="IPR000944">
    <property type="entry name" value="Tscrpt_reg_Rrf2"/>
</dbReference>
<sequence>MKLSLGWEQSVYTLLILANLPAGSSMSSMAIAERLKVSPSYLKKIIKSLVDEGLLKSTPGKNGGFSLTKKIEDITFYDVFTAVEGRGRIFNSQRLIINFLGLDSDKGQKCSISDAMNTIENNLFSTLSKVTLARVKEETESNYDLSNLKKWINEND</sequence>
<organism evidence="1 2">
    <name type="scientific">Lactovum miscens</name>
    <dbReference type="NCBI Taxonomy" id="190387"/>
    <lineage>
        <taxon>Bacteria</taxon>
        <taxon>Bacillati</taxon>
        <taxon>Bacillota</taxon>
        <taxon>Bacilli</taxon>
        <taxon>Lactobacillales</taxon>
        <taxon>Streptococcaceae</taxon>
        <taxon>Lactovum</taxon>
    </lineage>
</organism>
<dbReference type="Pfam" id="PF02082">
    <property type="entry name" value="Rrf2"/>
    <property type="match status" value="1"/>
</dbReference>
<dbReference type="InterPro" id="IPR030489">
    <property type="entry name" value="TR_Rrf2-type_CS"/>
</dbReference>
<accession>A0A841C3D7</accession>
<dbReference type="PANTHER" id="PTHR33221:SF15">
    <property type="entry name" value="HTH-TYPE TRANSCRIPTIONAL REGULATOR YWGB-RELATED"/>
    <property type="match status" value="1"/>
</dbReference>
<dbReference type="RefSeq" id="WP_183538437.1">
    <property type="nucleotide sequence ID" value="NZ_DASWOY010000027.1"/>
</dbReference>